<dbReference type="Gene3D" id="3.40.30.10">
    <property type="entry name" value="Glutaredoxin"/>
    <property type="match status" value="2"/>
</dbReference>
<sequence length="549" mass="58283">MLHHHHLLLTITTLLLPAALTTANAIYPKDSPVLQLSARTYRDVIESSNHTSIVEFYAPWCGHCKSLAPAYAKAAKSLAGLAKVAAVNCDAEENKPFCGSMGVQGFPTLKIVRPGKKAGRPLVEDYQGARTAKGIVDAVVSQIPNHVKRLGDGEYRAWLEAEEGGAGGPKAILFSEKGAVSALLKAIAVDYLGVMGVAQVRSKEKEAVGQFHVEKFPTLVLLPGHGKDPVHYEGEMKKEPILAFLSQAAQPNPDPAPPKKKEQKPKSSSTPTNKSKASKAASSFSKASASHASADSQSAKASQTAETLDEASNPTESPNPIVAADEEDTPAKPVKLPTADLAPPIQSLQDGLSLQQKCLNSKAGTCILALLPATPGLSTIQAISALSDIHWKHEQAQRHLFPFYQLPHTNSQAAALRAKLGLGADVELVAINGKRAWYRHYGHHASSALSLSQADVEDWIDAIRMGDTPKLSVPAGIIADASQLPQQEPVRMETGGAGAGGSSMEEMREAFKGQLPEGVEFEMEEVGDEEYARLMAAQAGAGAGEHDEL</sequence>
<dbReference type="PANTHER" id="PTHR45815:SF3">
    <property type="entry name" value="PROTEIN DISULFIDE-ISOMERASE A6"/>
    <property type="match status" value="1"/>
</dbReference>
<dbReference type="InterPro" id="IPR057305">
    <property type="entry name" value="Thioredox_PDIA6_C"/>
</dbReference>
<dbReference type="AlphaFoldDB" id="A0AAV9JXT7"/>
<keyword evidence="6" id="KW-0676">Redox-active center</keyword>
<dbReference type="CDD" id="cd03002">
    <property type="entry name" value="PDI_a_MPD1_like"/>
    <property type="match status" value="1"/>
</dbReference>
<evidence type="ECO:0000256" key="6">
    <source>
        <dbReference type="ARBA" id="ARBA00023284"/>
    </source>
</evidence>
<gene>
    <name evidence="10" type="ORF">LTR36_003356</name>
</gene>
<evidence type="ECO:0000259" key="9">
    <source>
        <dbReference type="PROSITE" id="PS51352"/>
    </source>
</evidence>
<keyword evidence="4" id="KW-1015">Disulfide bond</keyword>
<dbReference type="InterPro" id="IPR017937">
    <property type="entry name" value="Thioredoxin_CS"/>
</dbReference>
<organism evidence="10 11">
    <name type="scientific">Oleoguttula mirabilis</name>
    <dbReference type="NCBI Taxonomy" id="1507867"/>
    <lineage>
        <taxon>Eukaryota</taxon>
        <taxon>Fungi</taxon>
        <taxon>Dikarya</taxon>
        <taxon>Ascomycota</taxon>
        <taxon>Pezizomycotina</taxon>
        <taxon>Dothideomycetes</taxon>
        <taxon>Dothideomycetidae</taxon>
        <taxon>Mycosphaerellales</taxon>
        <taxon>Teratosphaeriaceae</taxon>
        <taxon>Oleoguttula</taxon>
    </lineage>
</organism>
<dbReference type="GO" id="GO:0015035">
    <property type="term" value="F:protein-disulfide reductase activity"/>
    <property type="evidence" value="ECO:0007669"/>
    <property type="project" value="TreeGrafter"/>
</dbReference>
<feature type="compositionally biased region" description="Low complexity" evidence="7">
    <location>
        <begin position="266"/>
        <end position="305"/>
    </location>
</feature>
<evidence type="ECO:0000313" key="10">
    <source>
        <dbReference type="EMBL" id="KAK4550389.1"/>
    </source>
</evidence>
<evidence type="ECO:0000256" key="2">
    <source>
        <dbReference type="ARBA" id="ARBA00004319"/>
    </source>
</evidence>
<evidence type="ECO:0000256" key="7">
    <source>
        <dbReference type="SAM" id="MobiDB-lite"/>
    </source>
</evidence>
<dbReference type="PROSITE" id="PS51352">
    <property type="entry name" value="THIOREDOXIN_2"/>
    <property type="match status" value="1"/>
</dbReference>
<protein>
    <recommendedName>
        <fullName evidence="3">protein disulfide-isomerase</fullName>
        <ecNumber evidence="3">5.3.4.1</ecNumber>
    </recommendedName>
</protein>
<accession>A0AAV9JXT7</accession>
<dbReference type="PANTHER" id="PTHR45815">
    <property type="entry name" value="PROTEIN DISULFIDE-ISOMERASE A6"/>
    <property type="match status" value="1"/>
</dbReference>
<dbReference type="Proteomes" id="UP001324427">
    <property type="component" value="Unassembled WGS sequence"/>
</dbReference>
<dbReference type="GO" id="GO:0003756">
    <property type="term" value="F:protein disulfide isomerase activity"/>
    <property type="evidence" value="ECO:0007669"/>
    <property type="project" value="UniProtKB-EC"/>
</dbReference>
<feature type="chain" id="PRO_5044001391" description="protein disulfide-isomerase" evidence="8">
    <location>
        <begin position="24"/>
        <end position="549"/>
    </location>
</feature>
<proteinExistence type="predicted"/>
<dbReference type="InterPro" id="IPR036249">
    <property type="entry name" value="Thioredoxin-like_sf"/>
</dbReference>
<keyword evidence="8" id="KW-0732">Signal</keyword>
<comment type="caution">
    <text evidence="10">The sequence shown here is derived from an EMBL/GenBank/DDBJ whole genome shotgun (WGS) entry which is preliminary data.</text>
</comment>
<keyword evidence="5" id="KW-0413">Isomerase</keyword>
<feature type="domain" description="Thioredoxin" evidence="9">
    <location>
        <begin position="12"/>
        <end position="144"/>
    </location>
</feature>
<dbReference type="GO" id="GO:0005788">
    <property type="term" value="C:endoplasmic reticulum lumen"/>
    <property type="evidence" value="ECO:0007669"/>
    <property type="project" value="UniProtKB-SubCell"/>
</dbReference>
<dbReference type="EMBL" id="JAVFHQ010000002">
    <property type="protein sequence ID" value="KAK4550389.1"/>
    <property type="molecule type" value="Genomic_DNA"/>
</dbReference>
<dbReference type="GO" id="GO:0034976">
    <property type="term" value="P:response to endoplasmic reticulum stress"/>
    <property type="evidence" value="ECO:0007669"/>
    <property type="project" value="TreeGrafter"/>
</dbReference>
<dbReference type="InterPro" id="IPR013766">
    <property type="entry name" value="Thioredoxin_domain"/>
</dbReference>
<evidence type="ECO:0000313" key="11">
    <source>
        <dbReference type="Proteomes" id="UP001324427"/>
    </source>
</evidence>
<keyword evidence="11" id="KW-1185">Reference proteome</keyword>
<evidence type="ECO:0000256" key="3">
    <source>
        <dbReference type="ARBA" id="ARBA00012723"/>
    </source>
</evidence>
<dbReference type="EC" id="5.3.4.1" evidence="3"/>
<evidence type="ECO:0000256" key="4">
    <source>
        <dbReference type="ARBA" id="ARBA00023157"/>
    </source>
</evidence>
<comment type="catalytic activity">
    <reaction evidence="1">
        <text>Catalyzes the rearrangement of -S-S- bonds in proteins.</text>
        <dbReference type="EC" id="5.3.4.1"/>
    </reaction>
</comment>
<dbReference type="PRINTS" id="PR00421">
    <property type="entry name" value="THIOREDOXIN"/>
</dbReference>
<feature type="region of interest" description="Disordered" evidence="7">
    <location>
        <begin position="248"/>
        <end position="333"/>
    </location>
</feature>
<dbReference type="PROSITE" id="PS00194">
    <property type="entry name" value="THIOREDOXIN_1"/>
    <property type="match status" value="1"/>
</dbReference>
<comment type="subcellular location">
    <subcellularLocation>
        <location evidence="2">Endoplasmic reticulum lumen</location>
    </subcellularLocation>
</comment>
<evidence type="ECO:0000256" key="1">
    <source>
        <dbReference type="ARBA" id="ARBA00001182"/>
    </source>
</evidence>
<name>A0AAV9JXT7_9PEZI</name>
<reference evidence="10 11" key="1">
    <citation type="submission" date="2021-11" db="EMBL/GenBank/DDBJ databases">
        <title>Black yeast isolated from Biological Soil Crust.</title>
        <authorList>
            <person name="Kurbessoian T."/>
        </authorList>
    </citation>
    <scope>NUCLEOTIDE SEQUENCE [LARGE SCALE GENOMIC DNA]</scope>
    <source>
        <strain evidence="10 11">CCFEE 5522</strain>
    </source>
</reference>
<feature type="signal peptide" evidence="8">
    <location>
        <begin position="1"/>
        <end position="23"/>
    </location>
</feature>
<dbReference type="Pfam" id="PF24541">
    <property type="entry name" value="Thioredox_PDIA6_C"/>
    <property type="match status" value="1"/>
</dbReference>
<dbReference type="Pfam" id="PF00085">
    <property type="entry name" value="Thioredoxin"/>
    <property type="match status" value="1"/>
</dbReference>
<dbReference type="SUPFAM" id="SSF52833">
    <property type="entry name" value="Thioredoxin-like"/>
    <property type="match status" value="2"/>
</dbReference>
<evidence type="ECO:0000256" key="5">
    <source>
        <dbReference type="ARBA" id="ARBA00023235"/>
    </source>
</evidence>
<evidence type="ECO:0000256" key="8">
    <source>
        <dbReference type="SAM" id="SignalP"/>
    </source>
</evidence>